<name>A0A2I0X5L2_9ASPA</name>
<dbReference type="Proteomes" id="UP000233837">
    <property type="component" value="Unassembled WGS sequence"/>
</dbReference>
<reference evidence="1 2" key="1">
    <citation type="journal article" date="2016" name="Sci. Rep.">
        <title>The Dendrobium catenatum Lindl. genome sequence provides insights into polysaccharide synthase, floral development and adaptive evolution.</title>
        <authorList>
            <person name="Zhang G.Q."/>
            <person name="Xu Q."/>
            <person name="Bian C."/>
            <person name="Tsai W.C."/>
            <person name="Yeh C.M."/>
            <person name="Liu K.W."/>
            <person name="Yoshida K."/>
            <person name="Zhang L.S."/>
            <person name="Chang S.B."/>
            <person name="Chen F."/>
            <person name="Shi Y."/>
            <person name="Su Y.Y."/>
            <person name="Zhang Y.Q."/>
            <person name="Chen L.J."/>
            <person name="Yin Y."/>
            <person name="Lin M."/>
            <person name="Huang H."/>
            <person name="Deng H."/>
            <person name="Wang Z.W."/>
            <person name="Zhu S.L."/>
            <person name="Zhao X."/>
            <person name="Deng C."/>
            <person name="Niu S.C."/>
            <person name="Huang J."/>
            <person name="Wang M."/>
            <person name="Liu G.H."/>
            <person name="Yang H.J."/>
            <person name="Xiao X.J."/>
            <person name="Hsiao Y.Y."/>
            <person name="Wu W.L."/>
            <person name="Chen Y.Y."/>
            <person name="Mitsuda N."/>
            <person name="Ohme-Takagi M."/>
            <person name="Luo Y.B."/>
            <person name="Van de Peer Y."/>
            <person name="Liu Z.J."/>
        </authorList>
    </citation>
    <scope>NUCLEOTIDE SEQUENCE [LARGE SCALE GENOMIC DNA]</scope>
    <source>
        <tissue evidence="1">The whole plant</tissue>
    </source>
</reference>
<dbReference type="AlphaFoldDB" id="A0A2I0X5L2"/>
<evidence type="ECO:0000313" key="1">
    <source>
        <dbReference type="EMBL" id="PKU83191.1"/>
    </source>
</evidence>
<protein>
    <submittedName>
        <fullName evidence="1">Uncharacterized protein</fullName>
    </submittedName>
</protein>
<accession>A0A2I0X5L2</accession>
<dbReference type="EMBL" id="KZ502134">
    <property type="protein sequence ID" value="PKU83191.1"/>
    <property type="molecule type" value="Genomic_DNA"/>
</dbReference>
<gene>
    <name evidence="1" type="ORF">MA16_Dca006591</name>
</gene>
<keyword evidence="2" id="KW-1185">Reference proteome</keyword>
<reference evidence="1 2" key="2">
    <citation type="journal article" date="2017" name="Nature">
        <title>The Apostasia genome and the evolution of orchids.</title>
        <authorList>
            <person name="Zhang G.Q."/>
            <person name="Liu K.W."/>
            <person name="Li Z."/>
            <person name="Lohaus R."/>
            <person name="Hsiao Y.Y."/>
            <person name="Niu S.C."/>
            <person name="Wang J.Y."/>
            <person name="Lin Y.C."/>
            <person name="Xu Q."/>
            <person name="Chen L.J."/>
            <person name="Yoshida K."/>
            <person name="Fujiwara S."/>
            <person name="Wang Z.W."/>
            <person name="Zhang Y.Q."/>
            <person name="Mitsuda N."/>
            <person name="Wang M."/>
            <person name="Liu G.H."/>
            <person name="Pecoraro L."/>
            <person name="Huang H.X."/>
            <person name="Xiao X.J."/>
            <person name="Lin M."/>
            <person name="Wu X.Y."/>
            <person name="Wu W.L."/>
            <person name="Chen Y.Y."/>
            <person name="Chang S.B."/>
            <person name="Sakamoto S."/>
            <person name="Ohme-Takagi M."/>
            <person name="Yagi M."/>
            <person name="Zeng S.J."/>
            <person name="Shen C.Y."/>
            <person name="Yeh C.M."/>
            <person name="Luo Y.B."/>
            <person name="Tsai W.C."/>
            <person name="Van de Peer Y."/>
            <person name="Liu Z.J."/>
        </authorList>
    </citation>
    <scope>NUCLEOTIDE SEQUENCE [LARGE SCALE GENOMIC DNA]</scope>
    <source>
        <tissue evidence="1">The whole plant</tissue>
    </source>
</reference>
<proteinExistence type="predicted"/>
<organism evidence="1 2">
    <name type="scientific">Dendrobium catenatum</name>
    <dbReference type="NCBI Taxonomy" id="906689"/>
    <lineage>
        <taxon>Eukaryota</taxon>
        <taxon>Viridiplantae</taxon>
        <taxon>Streptophyta</taxon>
        <taxon>Embryophyta</taxon>
        <taxon>Tracheophyta</taxon>
        <taxon>Spermatophyta</taxon>
        <taxon>Magnoliopsida</taxon>
        <taxon>Liliopsida</taxon>
        <taxon>Asparagales</taxon>
        <taxon>Orchidaceae</taxon>
        <taxon>Epidendroideae</taxon>
        <taxon>Malaxideae</taxon>
        <taxon>Dendrobiinae</taxon>
        <taxon>Dendrobium</taxon>
    </lineage>
</organism>
<sequence>MPGGRGHPPRRLISLKQVRSAFGRLWVRVEAKGGGPVEFELNWFRLSLTMPPQQGGEAFIKLSSTKPLCDREPSSSHILQEKAENPSSFHTLQVQTEYLHPFTRSKCRQSTFILSHPPSIGRVPSSFHTLQA</sequence>
<evidence type="ECO:0000313" key="2">
    <source>
        <dbReference type="Proteomes" id="UP000233837"/>
    </source>
</evidence>